<dbReference type="GeneID" id="35443032"/>
<name>A0A2G4SII9_RHIZD</name>
<gene>
    <name evidence="2" type="ORF">RHIMIDRAFT_267984</name>
</gene>
<feature type="compositionally biased region" description="Basic and acidic residues" evidence="1">
    <location>
        <begin position="1"/>
        <end position="22"/>
    </location>
</feature>
<proteinExistence type="predicted"/>
<evidence type="ECO:0000313" key="3">
    <source>
        <dbReference type="Proteomes" id="UP000242254"/>
    </source>
</evidence>
<keyword evidence="3" id="KW-1185">Reference proteome</keyword>
<dbReference type="EMBL" id="KZ303863">
    <property type="protein sequence ID" value="PHZ08598.1"/>
    <property type="molecule type" value="Genomic_DNA"/>
</dbReference>
<accession>A0A2G4SII9</accession>
<feature type="region of interest" description="Disordered" evidence="1">
    <location>
        <begin position="1"/>
        <end position="23"/>
    </location>
</feature>
<dbReference type="AlphaFoldDB" id="A0A2G4SII9"/>
<evidence type="ECO:0008006" key="4">
    <source>
        <dbReference type="Google" id="ProtNLM"/>
    </source>
</evidence>
<dbReference type="Proteomes" id="UP000242254">
    <property type="component" value="Unassembled WGS sequence"/>
</dbReference>
<sequence length="241" mass="27707">MYKHGKEYENNHKRVSGDERSLSHALHPHQMATDCRTYAVFPNTVRNLFENTKCNASSILENLKAQGINNLVTRDLHNIRQQHFKPKKSESSEVLNFVNNLKIKDYIVKVRANSDNAVDMVFFFFAESEAIAEARRMPECIVIDAMYKTNSHGLMLLNTVGTSNTTGDVRDTLTTYHIAGVWIKHEKTENYLWVLQMFKDSVFPDALVANTSLELSNVFVLRILKDYSNKYRIIIVMLSIT</sequence>
<reference evidence="2 3" key="1">
    <citation type="journal article" date="2016" name="Proc. Natl. Acad. Sci. U.S.A.">
        <title>Lipid metabolic changes in an early divergent fungus govern the establishment of a mutualistic symbiosis with endobacteria.</title>
        <authorList>
            <person name="Lastovetsky O.A."/>
            <person name="Gaspar M.L."/>
            <person name="Mondo S.J."/>
            <person name="LaButti K.M."/>
            <person name="Sandor L."/>
            <person name="Grigoriev I.V."/>
            <person name="Henry S.A."/>
            <person name="Pawlowska T.E."/>
        </authorList>
    </citation>
    <scope>NUCLEOTIDE SEQUENCE [LARGE SCALE GENOMIC DNA]</scope>
    <source>
        <strain evidence="2 3">ATCC 52813</strain>
    </source>
</reference>
<protein>
    <recommendedName>
        <fullName evidence="4">MULE transposase domain-containing protein</fullName>
    </recommendedName>
</protein>
<evidence type="ECO:0000313" key="2">
    <source>
        <dbReference type="EMBL" id="PHZ08598.1"/>
    </source>
</evidence>
<dbReference type="RefSeq" id="XP_023462306.1">
    <property type="nucleotide sequence ID" value="XM_023612043.1"/>
</dbReference>
<evidence type="ECO:0000256" key="1">
    <source>
        <dbReference type="SAM" id="MobiDB-lite"/>
    </source>
</evidence>
<organism evidence="2 3">
    <name type="scientific">Rhizopus microsporus ATCC 52813</name>
    <dbReference type="NCBI Taxonomy" id="1340429"/>
    <lineage>
        <taxon>Eukaryota</taxon>
        <taxon>Fungi</taxon>
        <taxon>Fungi incertae sedis</taxon>
        <taxon>Mucoromycota</taxon>
        <taxon>Mucoromycotina</taxon>
        <taxon>Mucoromycetes</taxon>
        <taxon>Mucorales</taxon>
        <taxon>Mucorineae</taxon>
        <taxon>Rhizopodaceae</taxon>
        <taxon>Rhizopus</taxon>
    </lineage>
</organism>